<proteinExistence type="predicted"/>
<reference evidence="1 2" key="1">
    <citation type="submission" date="2017-07" db="EMBL/GenBank/DDBJ databases">
        <title>Phylogenetic study on the rhizospheric bacterium Ochrobactrum sp. A44.</title>
        <authorList>
            <person name="Krzyzanowska D.M."/>
            <person name="Ossowicki A."/>
            <person name="Rajewska M."/>
            <person name="Maciag T."/>
            <person name="Kaczynski Z."/>
            <person name="Czerwicka M."/>
            <person name="Jafra S."/>
        </authorList>
    </citation>
    <scope>NUCLEOTIDE SEQUENCE [LARGE SCALE GENOMIC DNA]</scope>
    <source>
        <strain evidence="1 2">OgA9a</strain>
    </source>
</reference>
<dbReference type="OrthoDB" id="8453169at2"/>
<dbReference type="EMBL" id="NNRL01000164">
    <property type="protein sequence ID" value="OYR09196.1"/>
    <property type="molecule type" value="Genomic_DNA"/>
</dbReference>
<comment type="caution">
    <text evidence="1">The sequence shown here is derived from an EMBL/GenBank/DDBJ whole genome shotgun (WGS) entry which is preliminary data.</text>
</comment>
<dbReference type="Proteomes" id="UP000216478">
    <property type="component" value="Unassembled WGS sequence"/>
</dbReference>
<sequence>MEQLRQVDIAEALNISEPSASRLMRALNRSALPLNDLDIVKALTVGELAQLGFTMAVGAELMKEVEQEVRYVFEGHGRKCWILFVETEKQSYRVAALTAGHLEGLMDSVGMAMVLPLHRAIEDARANLERIRRRKSQRAAA</sequence>
<protein>
    <submittedName>
        <fullName evidence="1">Uncharacterized protein</fullName>
    </submittedName>
</protein>
<dbReference type="AlphaFoldDB" id="A0A256F3B2"/>
<evidence type="ECO:0000313" key="2">
    <source>
        <dbReference type="Proteomes" id="UP000216478"/>
    </source>
</evidence>
<accession>A0A256F3B2</accession>
<name>A0A256F3B2_9HYPH</name>
<organism evidence="1 2">
    <name type="scientific">Brucella grignonensis</name>
    <dbReference type="NCBI Taxonomy" id="94627"/>
    <lineage>
        <taxon>Bacteria</taxon>
        <taxon>Pseudomonadati</taxon>
        <taxon>Pseudomonadota</taxon>
        <taxon>Alphaproteobacteria</taxon>
        <taxon>Hyphomicrobiales</taxon>
        <taxon>Brucellaceae</taxon>
        <taxon>Brucella/Ochrobactrum group</taxon>
        <taxon>Brucella</taxon>
    </lineage>
</organism>
<keyword evidence="2" id="KW-1185">Reference proteome</keyword>
<gene>
    <name evidence="1" type="ORF">CEV33_2925</name>
</gene>
<dbReference type="RefSeq" id="WP_012093070.1">
    <property type="nucleotide sequence ID" value="NZ_JBHEER010000001.1"/>
</dbReference>
<evidence type="ECO:0000313" key="1">
    <source>
        <dbReference type="EMBL" id="OYR09196.1"/>
    </source>
</evidence>